<evidence type="ECO:0000256" key="3">
    <source>
        <dbReference type="ARBA" id="ARBA00022475"/>
    </source>
</evidence>
<proteinExistence type="inferred from homology"/>
<comment type="subcellular location">
    <subcellularLocation>
        <location evidence="1 9">Cell membrane</location>
        <topology evidence="1 9">Lipid-anchor</topology>
        <orientation evidence="1 9">Cytoplasmic side</orientation>
    </subcellularLocation>
</comment>
<dbReference type="PROSITE" id="PS50058">
    <property type="entry name" value="G_PROTEIN_GAMMA"/>
    <property type="match status" value="1"/>
</dbReference>
<evidence type="ECO:0000256" key="1">
    <source>
        <dbReference type="ARBA" id="ARBA00004342"/>
    </source>
</evidence>
<comment type="similarity">
    <text evidence="2 9">Belongs to the G protein gamma family.</text>
</comment>
<dbReference type="InterPro" id="IPR036284">
    <property type="entry name" value="GGL_sf"/>
</dbReference>
<keyword evidence="7 9" id="KW-0449">Lipoprotein</keyword>
<dbReference type="SMART" id="SM00224">
    <property type="entry name" value="GGL"/>
    <property type="match status" value="1"/>
</dbReference>
<dbReference type="AlphaFoldDB" id="A0AAD9VBP9"/>
<dbReference type="Proteomes" id="UP001249851">
    <property type="component" value="Unassembled WGS sequence"/>
</dbReference>
<evidence type="ECO:0000313" key="13">
    <source>
        <dbReference type="Proteomes" id="UP001249851"/>
    </source>
</evidence>
<dbReference type="SUPFAM" id="SSF48670">
    <property type="entry name" value="Transducin (heterotrimeric G protein), gamma chain"/>
    <property type="match status" value="1"/>
</dbReference>
<dbReference type="Pfam" id="PF00631">
    <property type="entry name" value="G-gamma"/>
    <property type="match status" value="1"/>
</dbReference>
<feature type="chain" id="PRO_5041968488" description="Guanine nucleotide-binding protein subunit gamma" evidence="10">
    <location>
        <begin position="23"/>
        <end position="84"/>
    </location>
</feature>
<keyword evidence="10" id="KW-0732">Signal</keyword>
<evidence type="ECO:0000256" key="8">
    <source>
        <dbReference type="ARBA" id="ARBA00023289"/>
    </source>
</evidence>
<sequence length="84" mass="9696">MFTIVITRFAIFIMSFVTSSDTYRLQKIVVDQLRTEKNVKRMKVSEAANDLKSYVEKIQREDPLVIGVPGNQNPFKDRSTCILI</sequence>
<dbReference type="PRINTS" id="PR00321">
    <property type="entry name" value="GPROTEING"/>
</dbReference>
<evidence type="ECO:0000256" key="4">
    <source>
        <dbReference type="ARBA" id="ARBA00022481"/>
    </source>
</evidence>
<feature type="signal peptide" evidence="10">
    <location>
        <begin position="1"/>
        <end position="22"/>
    </location>
</feature>
<evidence type="ECO:0000256" key="10">
    <source>
        <dbReference type="SAM" id="SignalP"/>
    </source>
</evidence>
<comment type="caution">
    <text evidence="12">The sequence shown here is derived from an EMBL/GenBank/DDBJ whole genome shotgun (WGS) entry which is preliminary data.</text>
</comment>
<dbReference type="CDD" id="cd00068">
    <property type="entry name" value="GGL"/>
    <property type="match status" value="1"/>
</dbReference>
<comment type="subunit">
    <text evidence="9">G proteins are composed of 3 units; alpha, beta and gamma.</text>
</comment>
<reference evidence="12" key="2">
    <citation type="journal article" date="2023" name="Science">
        <title>Genomic signatures of disease resistance in endangered staghorn corals.</title>
        <authorList>
            <person name="Vollmer S.V."/>
            <person name="Selwyn J.D."/>
            <person name="Despard B.A."/>
            <person name="Roesel C.L."/>
        </authorList>
    </citation>
    <scope>NUCLEOTIDE SEQUENCE</scope>
    <source>
        <strain evidence="12">K2</strain>
    </source>
</reference>
<keyword evidence="13" id="KW-1185">Reference proteome</keyword>
<gene>
    <name evidence="12" type="ORF">P5673_006489</name>
</gene>
<comment type="function">
    <text evidence="9">Guanine nucleotide-binding proteins (G proteins) are involved as a modulator or transducer in various transmembrane signaling systems. The beta and gamma chains are required for the GTPase activity, for replacement of GDP by GTP, and for G protein-effector interaction.</text>
</comment>
<evidence type="ECO:0000256" key="7">
    <source>
        <dbReference type="ARBA" id="ARBA00023288"/>
    </source>
</evidence>
<dbReference type="SMART" id="SM01224">
    <property type="entry name" value="G_gamma"/>
    <property type="match status" value="1"/>
</dbReference>
<evidence type="ECO:0000259" key="11">
    <source>
        <dbReference type="PROSITE" id="PS50058"/>
    </source>
</evidence>
<evidence type="ECO:0000256" key="6">
    <source>
        <dbReference type="ARBA" id="ARBA00023224"/>
    </source>
</evidence>
<reference evidence="12" key="1">
    <citation type="journal article" date="2023" name="G3 (Bethesda)">
        <title>Whole genome assembly and annotation of the endangered Caribbean coral Acropora cervicornis.</title>
        <authorList>
            <person name="Selwyn J.D."/>
            <person name="Vollmer S.V."/>
        </authorList>
    </citation>
    <scope>NUCLEOTIDE SEQUENCE</scope>
    <source>
        <strain evidence="12">K2</strain>
    </source>
</reference>
<dbReference type="GO" id="GO:0005834">
    <property type="term" value="C:heterotrimeric G-protein complex"/>
    <property type="evidence" value="ECO:0007669"/>
    <property type="project" value="InterPro"/>
</dbReference>
<dbReference type="PANTHER" id="PTHR13809">
    <property type="entry name" value="GUANINE NUCLEOTIDE-BINDING PROTEIN GAMMA SUBUNIT"/>
    <property type="match status" value="1"/>
</dbReference>
<evidence type="ECO:0000256" key="9">
    <source>
        <dbReference type="RuleBase" id="RU004973"/>
    </source>
</evidence>
<keyword evidence="4" id="KW-0488">Methylation</keyword>
<keyword evidence="6 9" id="KW-0807">Transducer</keyword>
<dbReference type="InterPro" id="IPR015898">
    <property type="entry name" value="G-protein_gamma-like_dom"/>
</dbReference>
<organism evidence="12 13">
    <name type="scientific">Acropora cervicornis</name>
    <name type="common">Staghorn coral</name>
    <dbReference type="NCBI Taxonomy" id="6130"/>
    <lineage>
        <taxon>Eukaryota</taxon>
        <taxon>Metazoa</taxon>
        <taxon>Cnidaria</taxon>
        <taxon>Anthozoa</taxon>
        <taxon>Hexacorallia</taxon>
        <taxon>Scleractinia</taxon>
        <taxon>Astrocoeniina</taxon>
        <taxon>Acroporidae</taxon>
        <taxon>Acropora</taxon>
    </lineage>
</organism>
<dbReference type="GO" id="GO:0007186">
    <property type="term" value="P:G protein-coupled receptor signaling pathway"/>
    <property type="evidence" value="ECO:0007669"/>
    <property type="project" value="InterPro"/>
</dbReference>
<dbReference type="EMBL" id="JARQWQ010000011">
    <property type="protein sequence ID" value="KAK2568561.1"/>
    <property type="molecule type" value="Genomic_DNA"/>
</dbReference>
<protein>
    <recommendedName>
        <fullName evidence="9">Guanine nucleotide-binding protein subunit gamma</fullName>
    </recommendedName>
</protein>
<keyword evidence="8" id="KW-0636">Prenylation</keyword>
<dbReference type="FunFam" id="4.10.260.10:FF:000001">
    <property type="entry name" value="Guanine nucleotide-binding protein subunit gamma"/>
    <property type="match status" value="1"/>
</dbReference>
<keyword evidence="5 9" id="KW-0472">Membrane</keyword>
<dbReference type="InterPro" id="IPR001770">
    <property type="entry name" value="G-protein_gamma"/>
</dbReference>
<accession>A0AAD9VBP9</accession>
<feature type="domain" description="G protein gamma" evidence="11">
    <location>
        <begin position="18"/>
        <end position="84"/>
    </location>
</feature>
<evidence type="ECO:0000313" key="12">
    <source>
        <dbReference type="EMBL" id="KAK2568561.1"/>
    </source>
</evidence>
<evidence type="ECO:0000256" key="5">
    <source>
        <dbReference type="ARBA" id="ARBA00023136"/>
    </source>
</evidence>
<evidence type="ECO:0000256" key="2">
    <source>
        <dbReference type="ARBA" id="ARBA00007431"/>
    </source>
</evidence>
<dbReference type="GO" id="GO:0031681">
    <property type="term" value="F:G-protein beta-subunit binding"/>
    <property type="evidence" value="ECO:0007669"/>
    <property type="project" value="InterPro"/>
</dbReference>
<keyword evidence="3 9" id="KW-1003">Cell membrane</keyword>
<dbReference type="Gene3D" id="4.10.260.10">
    <property type="entry name" value="Transducin (heterotrimeric G protein), gamma chain"/>
    <property type="match status" value="1"/>
</dbReference>
<name>A0AAD9VBP9_ACRCE</name>